<proteinExistence type="predicted"/>
<evidence type="ECO:0000313" key="1">
    <source>
        <dbReference type="EMBL" id="MFD2200606.1"/>
    </source>
</evidence>
<keyword evidence="2" id="KW-1185">Reference proteome</keyword>
<name>A0ABW5B5D6_9BACT</name>
<protein>
    <submittedName>
        <fullName evidence="1">Uncharacterized protein</fullName>
    </submittedName>
</protein>
<organism evidence="1 2">
    <name type="scientific">Shivajiella indica</name>
    <dbReference type="NCBI Taxonomy" id="872115"/>
    <lineage>
        <taxon>Bacteria</taxon>
        <taxon>Pseudomonadati</taxon>
        <taxon>Bacteroidota</taxon>
        <taxon>Cytophagia</taxon>
        <taxon>Cytophagales</taxon>
        <taxon>Cyclobacteriaceae</taxon>
        <taxon>Shivajiella</taxon>
    </lineage>
</organism>
<evidence type="ECO:0000313" key="2">
    <source>
        <dbReference type="Proteomes" id="UP001597414"/>
    </source>
</evidence>
<dbReference type="RefSeq" id="WP_380800399.1">
    <property type="nucleotide sequence ID" value="NZ_JBHUIV010000010.1"/>
</dbReference>
<dbReference type="Proteomes" id="UP001597414">
    <property type="component" value="Unassembled WGS sequence"/>
</dbReference>
<sequence length="86" mass="10030">MESPAVRMENEELGMKSFSRLSWLPSLPAEGRLSWLESRRFEEFGSVGGGFFNYAEFHSEITESEEFVVVGMSWSETWKFDFFFPV</sequence>
<gene>
    <name evidence="1" type="ORF">ACFSKV_03445</name>
</gene>
<accession>A0ABW5B5D6</accession>
<dbReference type="EMBL" id="JBHUIV010000010">
    <property type="protein sequence ID" value="MFD2200606.1"/>
    <property type="molecule type" value="Genomic_DNA"/>
</dbReference>
<reference evidence="2" key="1">
    <citation type="journal article" date="2019" name="Int. J. Syst. Evol. Microbiol.">
        <title>The Global Catalogue of Microorganisms (GCM) 10K type strain sequencing project: providing services to taxonomists for standard genome sequencing and annotation.</title>
        <authorList>
            <consortium name="The Broad Institute Genomics Platform"/>
            <consortium name="The Broad Institute Genome Sequencing Center for Infectious Disease"/>
            <person name="Wu L."/>
            <person name="Ma J."/>
        </authorList>
    </citation>
    <scope>NUCLEOTIDE SEQUENCE [LARGE SCALE GENOMIC DNA]</scope>
    <source>
        <strain evidence="2">KCTC 19812</strain>
    </source>
</reference>
<comment type="caution">
    <text evidence="1">The sequence shown here is derived from an EMBL/GenBank/DDBJ whole genome shotgun (WGS) entry which is preliminary data.</text>
</comment>